<evidence type="ECO:0000313" key="2">
    <source>
        <dbReference type="EMBL" id="OGE90204.1"/>
    </source>
</evidence>
<dbReference type="Proteomes" id="UP000177682">
    <property type="component" value="Unassembled WGS sequence"/>
</dbReference>
<feature type="region of interest" description="Disordered" evidence="1">
    <location>
        <begin position="28"/>
        <end position="76"/>
    </location>
</feature>
<organism evidence="2 3">
    <name type="scientific">Candidatus Doudnabacteria bacterium RIFCSPHIGHO2_12_FULL_48_16</name>
    <dbReference type="NCBI Taxonomy" id="1817838"/>
    <lineage>
        <taxon>Bacteria</taxon>
        <taxon>Candidatus Doudnaibacteriota</taxon>
    </lineage>
</organism>
<proteinExistence type="predicted"/>
<name>A0A1F5PK74_9BACT</name>
<accession>A0A1F5PK74</accession>
<feature type="compositionally biased region" description="Polar residues" evidence="1">
    <location>
        <begin position="28"/>
        <end position="42"/>
    </location>
</feature>
<evidence type="ECO:0000313" key="3">
    <source>
        <dbReference type="Proteomes" id="UP000177682"/>
    </source>
</evidence>
<dbReference type="AlphaFoldDB" id="A0A1F5PK74"/>
<gene>
    <name evidence="2" type="ORF">A3E29_03840</name>
</gene>
<dbReference type="EMBL" id="MFEY01000007">
    <property type="protein sequence ID" value="OGE90204.1"/>
    <property type="molecule type" value="Genomic_DNA"/>
</dbReference>
<reference evidence="2 3" key="1">
    <citation type="journal article" date="2016" name="Nat. Commun.">
        <title>Thousands of microbial genomes shed light on interconnected biogeochemical processes in an aquifer system.</title>
        <authorList>
            <person name="Anantharaman K."/>
            <person name="Brown C.T."/>
            <person name="Hug L.A."/>
            <person name="Sharon I."/>
            <person name="Castelle C.J."/>
            <person name="Probst A.J."/>
            <person name="Thomas B.C."/>
            <person name="Singh A."/>
            <person name="Wilkins M.J."/>
            <person name="Karaoz U."/>
            <person name="Brodie E.L."/>
            <person name="Williams K.H."/>
            <person name="Hubbard S.S."/>
            <person name="Banfield J.F."/>
        </authorList>
    </citation>
    <scope>NUCLEOTIDE SEQUENCE [LARGE SCALE GENOMIC DNA]</scope>
</reference>
<sequence>MEAIVARYFFRVGQLAGFDRVIARKVLSKSQPQSGRKGGQQSLERKPDPTVWQASNPPRLQPAPAPLPPLSHSGSIDLGIDVRRVGKLDS</sequence>
<evidence type="ECO:0000256" key="1">
    <source>
        <dbReference type="SAM" id="MobiDB-lite"/>
    </source>
</evidence>
<protein>
    <submittedName>
        <fullName evidence="2">Uncharacterized protein</fullName>
    </submittedName>
</protein>
<comment type="caution">
    <text evidence="2">The sequence shown here is derived from an EMBL/GenBank/DDBJ whole genome shotgun (WGS) entry which is preliminary data.</text>
</comment>
<feature type="compositionally biased region" description="Pro residues" evidence="1">
    <location>
        <begin position="59"/>
        <end position="69"/>
    </location>
</feature>